<sequence>MVIVALVISIYSDVFVESVRSSFLRVILIDYISVEVPVAPEVGVAAVASFAEVPELDTHSSLEADPSESSPPPVSLAPMVSPFYVQTIQNTTNADSSTTPRFVHPSLTRTPYSEAYLHRRSDPLSTMYPPTTSETLAGDSFSESSAGPSCKRCRSPADTMTSSIHATRALVLSHANLLPPRKRFRDSISPEDSVEEDIDMDVLEEIGADATAFEVAVDRDVVTEVDAGIDMEVDVGIDVEDEVKSSDRGTIEVGVDMAVGIDIPDSMLMPDAVEHLEVRADRFWRCASFMESELRQICRLRYYDMIRFRRLETFTATRLEEAFAAYEATRAANALEVENQCQNGSYGDNGNDGDGNGGNGNDGNGNPNEDNICARPVARECAYQDFMKCQPLNFKGMKGVIGGNSVPYQTIGADAAFAMSWRELMKLMAELYCPSTEIQKMKSEL</sequence>
<gene>
    <name evidence="2" type="ORF">Tci_045571</name>
</gene>
<evidence type="ECO:0000256" key="1">
    <source>
        <dbReference type="SAM" id="MobiDB-lite"/>
    </source>
</evidence>
<name>A0A6L2MI27_TANCI</name>
<feature type="compositionally biased region" description="Gly residues" evidence="1">
    <location>
        <begin position="350"/>
        <end position="363"/>
    </location>
</feature>
<proteinExistence type="predicted"/>
<evidence type="ECO:0008006" key="3">
    <source>
        <dbReference type="Google" id="ProtNLM"/>
    </source>
</evidence>
<feature type="region of interest" description="Disordered" evidence="1">
    <location>
        <begin position="342"/>
        <end position="370"/>
    </location>
</feature>
<comment type="caution">
    <text evidence="2">The sequence shown here is derived from an EMBL/GenBank/DDBJ whole genome shotgun (WGS) entry which is preliminary data.</text>
</comment>
<accession>A0A6L2MI27</accession>
<dbReference type="EMBL" id="BKCJ010006720">
    <property type="protein sequence ID" value="GEU73593.1"/>
    <property type="molecule type" value="Genomic_DNA"/>
</dbReference>
<dbReference type="AlphaFoldDB" id="A0A6L2MI27"/>
<reference evidence="2" key="1">
    <citation type="journal article" date="2019" name="Sci. Rep.">
        <title>Draft genome of Tanacetum cinerariifolium, the natural source of mosquito coil.</title>
        <authorList>
            <person name="Yamashiro T."/>
            <person name="Shiraishi A."/>
            <person name="Satake H."/>
            <person name="Nakayama K."/>
        </authorList>
    </citation>
    <scope>NUCLEOTIDE SEQUENCE</scope>
</reference>
<evidence type="ECO:0000313" key="2">
    <source>
        <dbReference type="EMBL" id="GEU73593.1"/>
    </source>
</evidence>
<organism evidence="2">
    <name type="scientific">Tanacetum cinerariifolium</name>
    <name type="common">Dalmatian daisy</name>
    <name type="synonym">Chrysanthemum cinerariifolium</name>
    <dbReference type="NCBI Taxonomy" id="118510"/>
    <lineage>
        <taxon>Eukaryota</taxon>
        <taxon>Viridiplantae</taxon>
        <taxon>Streptophyta</taxon>
        <taxon>Embryophyta</taxon>
        <taxon>Tracheophyta</taxon>
        <taxon>Spermatophyta</taxon>
        <taxon>Magnoliopsida</taxon>
        <taxon>eudicotyledons</taxon>
        <taxon>Gunneridae</taxon>
        <taxon>Pentapetalae</taxon>
        <taxon>asterids</taxon>
        <taxon>campanulids</taxon>
        <taxon>Asterales</taxon>
        <taxon>Asteraceae</taxon>
        <taxon>Asteroideae</taxon>
        <taxon>Anthemideae</taxon>
        <taxon>Anthemidinae</taxon>
        <taxon>Tanacetum</taxon>
    </lineage>
</organism>
<protein>
    <recommendedName>
        <fullName evidence="3">Reverse transcriptase domain-containing protein</fullName>
    </recommendedName>
</protein>